<dbReference type="InterPro" id="IPR025724">
    <property type="entry name" value="GAG-pre-integrase_dom"/>
</dbReference>
<dbReference type="Pfam" id="PF00665">
    <property type="entry name" value="rve"/>
    <property type="match status" value="1"/>
</dbReference>
<dbReference type="SUPFAM" id="SSF53098">
    <property type="entry name" value="Ribonuclease H-like"/>
    <property type="match status" value="1"/>
</dbReference>
<dbReference type="InterPro" id="IPR039537">
    <property type="entry name" value="Retrotran_Ty1/copia-like"/>
</dbReference>
<dbReference type="Pfam" id="PF07727">
    <property type="entry name" value="RVT_2"/>
    <property type="match status" value="1"/>
</dbReference>
<comment type="caution">
    <text evidence="6">The sequence shown here is derived from an EMBL/GenBank/DDBJ whole genome shotgun (WGS) entry which is preliminary data.</text>
</comment>
<evidence type="ECO:0000256" key="4">
    <source>
        <dbReference type="ARBA" id="ARBA00022801"/>
    </source>
</evidence>
<evidence type="ECO:0000313" key="6">
    <source>
        <dbReference type="EMBL" id="GJT05299.1"/>
    </source>
</evidence>
<accession>A0ABQ5ATF6</accession>
<evidence type="ECO:0000256" key="3">
    <source>
        <dbReference type="ARBA" id="ARBA00022750"/>
    </source>
</evidence>
<dbReference type="PROSITE" id="PS50994">
    <property type="entry name" value="INTEGRASE"/>
    <property type="match status" value="1"/>
</dbReference>
<organism evidence="6 7">
    <name type="scientific">Tanacetum coccineum</name>
    <dbReference type="NCBI Taxonomy" id="301880"/>
    <lineage>
        <taxon>Eukaryota</taxon>
        <taxon>Viridiplantae</taxon>
        <taxon>Streptophyta</taxon>
        <taxon>Embryophyta</taxon>
        <taxon>Tracheophyta</taxon>
        <taxon>Spermatophyta</taxon>
        <taxon>Magnoliopsida</taxon>
        <taxon>eudicotyledons</taxon>
        <taxon>Gunneridae</taxon>
        <taxon>Pentapetalae</taxon>
        <taxon>asterids</taxon>
        <taxon>campanulids</taxon>
        <taxon>Asterales</taxon>
        <taxon>Asteraceae</taxon>
        <taxon>Asteroideae</taxon>
        <taxon>Anthemideae</taxon>
        <taxon>Anthemidinae</taxon>
        <taxon>Tanacetum</taxon>
    </lineage>
</organism>
<dbReference type="SUPFAM" id="SSF56672">
    <property type="entry name" value="DNA/RNA polymerases"/>
    <property type="match status" value="1"/>
</dbReference>
<sequence length="1339" mass="151718">MVKPVWNNAQRVNHQNFAKKTHPCAKKNLVPKAVLMKSSLVSINAARQNISKAAVLVNTARQVNAAHSKTTVNAARPMSYLSKTAHSTGNPQMDLQDQGVIDSGCSWYMTGNMSYLIDYEEIDGGYVAFRGNPTGGKITRKGIIKTGNLDFENVYFVRELKFNLFSVSQMCDKKNSVLFNDTECIVLSPNFKLIDKSQVLLRVPRKNNMYSVDLKNIVPKGGLTCLFTNAPSDELKLWHRRLGHLNFKTMNKLVKGNLVRGLPSKLFENDQTCVACQKGKQHRASCKSKIENSISLPLHLLHMDLFGLTFVKSLMKKMYFLVVTDDFSRFIWVFFLSTKDETSGILKSFITGIENLVDHKVKVIRCDNGTEFKNKEMNQFYEMKADSKLPTTFWAKAVNTACYVQNKVLVVKPHNKTPYELFHGRTPTLSFMRPFRCPVTILNTIDHLGKFDGKADEGFFVGYSLNSKAFRVLNSRTRIVEKNLHIRFSESTPNVVCSGPDWLFDIDALTRTINFEPIVAVDKDRKKRYEGIDQTGSTNNVNAAGTNKVNVVGGKTSIELPFDPNMPALEDYSIFDFSRDDEDDGAEADMNNLDTTIQVSPIPTTRIHKDHPLDQVIGDLQSATQTRKMSKNLEEHGFVSTIQQRTNHKDLQNCLFACFLSQEEPKKLQEVWTLVDLPNGKRAIGSKWVFKNKKDEKGIVIKNKARLVAQGYTQEEWIDYDEVFAPVARIEAIILFLAYASFKDFVVYQMDVKSAFLYGKIEEEVFVCQPPGFKDPNIPDRVYKVEKALYGLNQAPRAWYETSSTYLLDNGFQRGKIDKTLFIKRHKGNILLMSSMGELTFFLGLQVKQKKDSIFISQDIYVAEILKKLRFTEVKTASTPMETQKPLLKDEDGEEVDVHMYRLMIGSLMYLTSSRPDIMFVVCACARYQVNPKVSHLHAVKRIFRYLKGQPKLGLWYPKDSPFDLVAYTDSDYAGASLDRKSTTRVAVDKYFGFRINYLIMGKAKKSVKLIMEKLFRMELELMLVTQNTHNMVAFLSKPTESDGFEQIVDFLNAHPIRYALTVNPTIYISCVEQFWSTVKAKTINGEEQLHALVDGKKIIITESSVRRDLQLADEEDKAVYKELGDSLVRAATTTSSLEAECQETMRDTIALTRFENVSKHSNDSLLARGNTLQSDEDRLKLDELMALCTTLQNRLKRLYKVGLTARVESSDDEESLGEDASKHWRIDAIDVDEEITLVSVHDMNVSASEEVAEEVVEVINTAKLIINVAHVSAAGDIVSAASAAQLLDKGKGILIELVKKKDQIFLDEETALNLQAEFDEEERHAREKAEKNKKPILP</sequence>
<proteinExistence type="predicted"/>
<dbReference type="Pfam" id="PF13976">
    <property type="entry name" value="gag_pre-integrs"/>
    <property type="match status" value="1"/>
</dbReference>
<dbReference type="PANTHER" id="PTHR42648">
    <property type="entry name" value="TRANSPOSASE, PUTATIVE-RELATED"/>
    <property type="match status" value="1"/>
</dbReference>
<feature type="domain" description="Integrase catalytic" evidence="5">
    <location>
        <begin position="293"/>
        <end position="380"/>
    </location>
</feature>
<gene>
    <name evidence="6" type="ORF">Tco_0839761</name>
</gene>
<dbReference type="InterPro" id="IPR036397">
    <property type="entry name" value="RNaseH_sf"/>
</dbReference>
<dbReference type="InterPro" id="IPR013103">
    <property type="entry name" value="RVT_2"/>
</dbReference>
<reference evidence="6" key="2">
    <citation type="submission" date="2022-01" db="EMBL/GenBank/DDBJ databases">
        <authorList>
            <person name="Yamashiro T."/>
            <person name="Shiraishi A."/>
            <person name="Satake H."/>
            <person name="Nakayama K."/>
        </authorList>
    </citation>
    <scope>NUCLEOTIDE SEQUENCE</scope>
</reference>
<evidence type="ECO:0000313" key="7">
    <source>
        <dbReference type="Proteomes" id="UP001151760"/>
    </source>
</evidence>
<dbReference type="Pfam" id="PF22936">
    <property type="entry name" value="Pol_BBD"/>
    <property type="match status" value="1"/>
</dbReference>
<dbReference type="Proteomes" id="UP001151760">
    <property type="component" value="Unassembled WGS sequence"/>
</dbReference>
<evidence type="ECO:0000256" key="1">
    <source>
        <dbReference type="ARBA" id="ARBA00022670"/>
    </source>
</evidence>
<name>A0ABQ5ATF6_9ASTR</name>
<keyword evidence="3" id="KW-0064">Aspartyl protease</keyword>
<keyword evidence="2" id="KW-0479">Metal-binding</keyword>
<dbReference type="Gene3D" id="3.30.420.10">
    <property type="entry name" value="Ribonuclease H-like superfamily/Ribonuclease H"/>
    <property type="match status" value="1"/>
</dbReference>
<dbReference type="InterPro" id="IPR057670">
    <property type="entry name" value="SH3_retrovirus"/>
</dbReference>
<keyword evidence="7" id="KW-1185">Reference proteome</keyword>
<protein>
    <submittedName>
        <fullName evidence="6">Retrovirus-related pol polyprotein from transposon TNT 1-94</fullName>
    </submittedName>
</protein>
<dbReference type="PANTHER" id="PTHR42648:SF32">
    <property type="entry name" value="RIBONUCLEASE H-LIKE DOMAIN, GAG-PRE-INTEGRASE DOMAIN PROTEIN-RELATED"/>
    <property type="match status" value="1"/>
</dbReference>
<dbReference type="InterPro" id="IPR054722">
    <property type="entry name" value="PolX-like_BBD"/>
</dbReference>
<keyword evidence="4" id="KW-0378">Hydrolase</keyword>
<dbReference type="InterPro" id="IPR043502">
    <property type="entry name" value="DNA/RNA_pol_sf"/>
</dbReference>
<evidence type="ECO:0000259" key="5">
    <source>
        <dbReference type="PROSITE" id="PS50994"/>
    </source>
</evidence>
<dbReference type="InterPro" id="IPR012337">
    <property type="entry name" value="RNaseH-like_sf"/>
</dbReference>
<reference evidence="6" key="1">
    <citation type="journal article" date="2022" name="Int. J. Mol. Sci.">
        <title>Draft Genome of Tanacetum Coccineum: Genomic Comparison of Closely Related Tanacetum-Family Plants.</title>
        <authorList>
            <person name="Yamashiro T."/>
            <person name="Shiraishi A."/>
            <person name="Nakayama K."/>
            <person name="Satake H."/>
        </authorList>
    </citation>
    <scope>NUCLEOTIDE SEQUENCE</scope>
</reference>
<keyword evidence="1" id="KW-0645">Protease</keyword>
<evidence type="ECO:0000256" key="2">
    <source>
        <dbReference type="ARBA" id="ARBA00022723"/>
    </source>
</evidence>
<dbReference type="EMBL" id="BQNB010012576">
    <property type="protein sequence ID" value="GJT05299.1"/>
    <property type="molecule type" value="Genomic_DNA"/>
</dbReference>
<dbReference type="InterPro" id="IPR001584">
    <property type="entry name" value="Integrase_cat-core"/>
</dbReference>
<dbReference type="Pfam" id="PF25597">
    <property type="entry name" value="SH3_retrovirus"/>
    <property type="match status" value="1"/>
</dbReference>